<keyword evidence="2" id="KW-1185">Reference proteome</keyword>
<reference evidence="1 2" key="1">
    <citation type="submission" date="2019-07" db="EMBL/GenBank/DDBJ databases">
        <title>Genomic Encyclopedia of Type Strains, Phase I: the one thousand microbial genomes (KMG-I) project.</title>
        <authorList>
            <person name="Kyrpides N."/>
        </authorList>
    </citation>
    <scope>NUCLEOTIDE SEQUENCE [LARGE SCALE GENOMIC DNA]</scope>
    <source>
        <strain evidence="1 2">DSM 16647</strain>
    </source>
</reference>
<accession>A0A5S5AVC0</accession>
<proteinExistence type="predicted"/>
<comment type="caution">
    <text evidence="1">The sequence shown here is derived from an EMBL/GenBank/DDBJ whole genome shotgun (WGS) entry which is preliminary data.</text>
</comment>
<dbReference type="InterPro" id="IPR046556">
    <property type="entry name" value="DUF6710"/>
</dbReference>
<gene>
    <name evidence="1" type="ORF">LZ11_00906</name>
</gene>
<dbReference type="EMBL" id="VNHO01000007">
    <property type="protein sequence ID" value="TYP56843.1"/>
    <property type="molecule type" value="Genomic_DNA"/>
</dbReference>
<evidence type="ECO:0000313" key="2">
    <source>
        <dbReference type="Proteomes" id="UP000322294"/>
    </source>
</evidence>
<name>A0A5S5AVC0_9FIRM</name>
<protein>
    <submittedName>
        <fullName evidence="1">Uncharacterized protein</fullName>
    </submittedName>
</protein>
<sequence length="182" mass="21793">MLDVIKEDLKYDFLTNIFYREEYFDKGIRIPLPFPYSYYDETEKKISIFERKIGTKKVDLAEECVLVFPWHRKRMRENIKNIGSNEFIYDEYNHFAHYFSPVNICFVYNGMHSTSAGVGFKKGFIEAVEYDITGLFEHVHTDGLYWYNSHNNTKLEDELLDFRIGIIYELSKLKYQIEKGLE</sequence>
<dbReference type="Proteomes" id="UP000322294">
    <property type="component" value="Unassembled WGS sequence"/>
</dbReference>
<evidence type="ECO:0000313" key="1">
    <source>
        <dbReference type="EMBL" id="TYP56843.1"/>
    </source>
</evidence>
<dbReference type="AlphaFoldDB" id="A0A5S5AVC0"/>
<dbReference type="Pfam" id="PF20457">
    <property type="entry name" value="DUF6710"/>
    <property type="match status" value="1"/>
</dbReference>
<organism evidence="1 2">
    <name type="scientific">Thermosediminibacter litoriperuensis</name>
    <dbReference type="NCBI Taxonomy" id="291989"/>
    <lineage>
        <taxon>Bacteria</taxon>
        <taxon>Bacillati</taxon>
        <taxon>Bacillota</taxon>
        <taxon>Clostridia</taxon>
        <taxon>Thermosediminibacterales</taxon>
        <taxon>Thermosediminibacteraceae</taxon>
        <taxon>Thermosediminibacter</taxon>
    </lineage>
</organism>